<dbReference type="InterPro" id="IPR027417">
    <property type="entry name" value="P-loop_NTPase"/>
</dbReference>
<dbReference type="SMART" id="SM00491">
    <property type="entry name" value="HELICc2"/>
    <property type="match status" value="1"/>
</dbReference>
<keyword evidence="2" id="KW-0378">Hydrolase</keyword>
<dbReference type="PANTHER" id="PTHR11472:SF34">
    <property type="entry name" value="REGULATOR OF TELOMERE ELONGATION HELICASE 1"/>
    <property type="match status" value="1"/>
</dbReference>
<evidence type="ECO:0000256" key="3">
    <source>
        <dbReference type="ARBA" id="ARBA00022840"/>
    </source>
</evidence>
<sequence length="918" mass="106262">MNSKADVILDIFEEKLPKYYDTNVIRASQVQMALDIGEFLESSKRVMIIEAPVGTGKSLGALIPTLVDRKYNIFDKRSVMYATATINLQGQLMESEIPLLHKMGLVNNPILAKGKAHYYCHFRMKNSSREIEKELFSRADQHALEKFFQTSKTGQRSELEGKYGFNIDDVKWKRVELSSKSNCRICQFSMVCPTVIHRRKFKAIENDVVITNHDQLINSFLSAMDKDSIYEPVLKTDMGVVIIDEAHDFMETFIGRLEETFNLSYLKNVEKYIERDNYKWRKAVGRLRTWIKKKKEDNQKSETGCYMLTDYVFSILKTLQEIINENLFKAKYRRAEILDGLSIIFHKFLQKRKYTSWVSVEDDEFHVIENDYKDVFRQMLGYIKNSNKIIFMSGTLTVNKDFSYIKNQWNIEPGEAVTKVLDSPFDYKNQALIYIPRGLGNPNNDEFIGKALGEIHRLLSLTGGRTLFLNTSKNHMEDIYNGINADLAAAAIPLYKQGESGVEKLTKCFKESEESVLVGSGSFFSGFSITGTSLTSVIINKLPFPAFNDPIVELMSRGIKDEDKFKKVSYPMMVNKLDQAVGRLIRSIEDYGIVTILDERIYTSKGYGRDVQGLLEDQGYIMTRSWKEVESFYITKLGNGAEAEYKQYSREKLNIGNLLSRPNGKLLEKAKKKKHKKLKKPKIYESKKIKKDQKNFLDQICKEANFKIILNGTTELVFKEVCIGLAMEGLPIAELMRDFPYRDVEEQEKLSQYLVFEGTSKTIEEIYKENEVKVTKNRVNKEQRKFLKDLMEREGIAGSIKREVNDAYKIVYDELYSNWKGVTYLREYFPYQDEEEKRELSTYHGGTRKRAYPLCTQLGCSGACSQQEHKQIVDYLFDTYGAEKVEYMEKKGAQRVLIEPIQILDQDEFRPNELLQMT</sequence>
<dbReference type="RefSeq" id="WP_098344084.1">
    <property type="nucleotide sequence ID" value="NZ_NTRR01000084.1"/>
</dbReference>
<dbReference type="SUPFAM" id="SSF52540">
    <property type="entry name" value="P-loop containing nucleoside triphosphate hydrolases"/>
    <property type="match status" value="2"/>
</dbReference>
<dbReference type="GO" id="GO:0005524">
    <property type="term" value="F:ATP binding"/>
    <property type="evidence" value="ECO:0007669"/>
    <property type="project" value="UniProtKB-KW"/>
</dbReference>
<dbReference type="Gene3D" id="3.40.50.300">
    <property type="entry name" value="P-loop containing nucleotide triphosphate hydrolases"/>
    <property type="match status" value="2"/>
</dbReference>
<dbReference type="GO" id="GO:0003678">
    <property type="term" value="F:DNA helicase activity"/>
    <property type="evidence" value="ECO:0007669"/>
    <property type="project" value="TreeGrafter"/>
</dbReference>
<evidence type="ECO:0000259" key="5">
    <source>
        <dbReference type="PROSITE" id="PS51193"/>
    </source>
</evidence>
<evidence type="ECO:0000256" key="4">
    <source>
        <dbReference type="ARBA" id="ARBA00038058"/>
    </source>
</evidence>
<reference evidence="6 7" key="1">
    <citation type="submission" date="2017-09" db="EMBL/GenBank/DDBJ databases">
        <title>Large-scale bioinformatics analysis of Bacillus genomes uncovers conserved roles of natural products in bacterial physiology.</title>
        <authorList>
            <consortium name="Agbiome Team Llc"/>
            <person name="Bleich R.M."/>
            <person name="Grubbs K.J."/>
            <person name="Santa Maria K.C."/>
            <person name="Allen S.E."/>
            <person name="Farag S."/>
            <person name="Shank E.A."/>
            <person name="Bowers A."/>
        </authorList>
    </citation>
    <scope>NUCLEOTIDE SEQUENCE [LARGE SCALE GENOMIC DNA]</scope>
    <source>
        <strain evidence="6 7">AFS022681</strain>
    </source>
</reference>
<dbReference type="Proteomes" id="UP000220032">
    <property type="component" value="Unassembled WGS sequence"/>
</dbReference>
<evidence type="ECO:0000313" key="6">
    <source>
        <dbReference type="EMBL" id="PFE07722.1"/>
    </source>
</evidence>
<gene>
    <name evidence="6" type="ORF">CN307_30620</name>
</gene>
<comment type="similarity">
    <text evidence="4">Belongs to the helicase family. DinG subfamily.</text>
</comment>
<dbReference type="PROSITE" id="PS51193">
    <property type="entry name" value="HELICASE_ATP_BIND_2"/>
    <property type="match status" value="1"/>
</dbReference>
<dbReference type="Pfam" id="PF13307">
    <property type="entry name" value="Helicase_C_2"/>
    <property type="match status" value="1"/>
</dbReference>
<dbReference type="PANTHER" id="PTHR11472">
    <property type="entry name" value="DNA REPAIR DEAD HELICASE RAD3/XP-D SUBFAMILY MEMBER"/>
    <property type="match status" value="1"/>
</dbReference>
<dbReference type="EMBL" id="NTRR01000084">
    <property type="protein sequence ID" value="PFE07722.1"/>
    <property type="molecule type" value="Genomic_DNA"/>
</dbReference>
<feature type="domain" description="Helicase ATP-binding" evidence="5">
    <location>
        <begin position="15"/>
        <end position="303"/>
    </location>
</feature>
<keyword evidence="3" id="KW-0067">ATP-binding</keyword>
<accession>A0A2A8ZSN5</accession>
<dbReference type="InterPro" id="IPR014013">
    <property type="entry name" value="Helic_SF1/SF2_ATP-bd_DinG/Rad3"/>
</dbReference>
<name>A0A2A8ZSN5_BACCE</name>
<dbReference type="AlphaFoldDB" id="A0A2A8ZSN5"/>
<dbReference type="GO" id="GO:0006139">
    <property type="term" value="P:nucleobase-containing compound metabolic process"/>
    <property type="evidence" value="ECO:0007669"/>
    <property type="project" value="InterPro"/>
</dbReference>
<evidence type="ECO:0000256" key="1">
    <source>
        <dbReference type="ARBA" id="ARBA00022741"/>
    </source>
</evidence>
<evidence type="ECO:0000256" key="2">
    <source>
        <dbReference type="ARBA" id="ARBA00022801"/>
    </source>
</evidence>
<dbReference type="InterPro" id="IPR006555">
    <property type="entry name" value="ATP-dep_Helicase_C"/>
</dbReference>
<dbReference type="GO" id="GO:0003676">
    <property type="term" value="F:nucleic acid binding"/>
    <property type="evidence" value="ECO:0007669"/>
    <property type="project" value="InterPro"/>
</dbReference>
<dbReference type="InterPro" id="IPR045028">
    <property type="entry name" value="DinG/Rad3-like"/>
</dbReference>
<keyword evidence="1" id="KW-0547">Nucleotide-binding</keyword>
<protein>
    <recommendedName>
        <fullName evidence="5">Helicase ATP-binding domain-containing protein</fullName>
    </recommendedName>
</protein>
<dbReference type="GO" id="GO:0016818">
    <property type="term" value="F:hydrolase activity, acting on acid anhydrides, in phosphorus-containing anhydrides"/>
    <property type="evidence" value="ECO:0007669"/>
    <property type="project" value="InterPro"/>
</dbReference>
<proteinExistence type="inferred from homology"/>
<evidence type="ECO:0000313" key="7">
    <source>
        <dbReference type="Proteomes" id="UP000220032"/>
    </source>
</evidence>
<comment type="caution">
    <text evidence="6">The sequence shown here is derived from an EMBL/GenBank/DDBJ whole genome shotgun (WGS) entry which is preliminary data.</text>
</comment>
<organism evidence="6 7">
    <name type="scientific">Bacillus cereus</name>
    <dbReference type="NCBI Taxonomy" id="1396"/>
    <lineage>
        <taxon>Bacteria</taxon>
        <taxon>Bacillati</taxon>
        <taxon>Bacillota</taxon>
        <taxon>Bacilli</taxon>
        <taxon>Bacillales</taxon>
        <taxon>Bacillaceae</taxon>
        <taxon>Bacillus</taxon>
        <taxon>Bacillus cereus group</taxon>
    </lineage>
</organism>